<feature type="domain" description="BON" evidence="3">
    <location>
        <begin position="127"/>
        <end position="194"/>
    </location>
</feature>
<keyword evidence="5" id="KW-1185">Reference proteome</keyword>
<organism evidence="4 5">
    <name type="scientific">Inhella proteolytica</name>
    <dbReference type="NCBI Taxonomy" id="2795029"/>
    <lineage>
        <taxon>Bacteria</taxon>
        <taxon>Pseudomonadati</taxon>
        <taxon>Pseudomonadota</taxon>
        <taxon>Betaproteobacteria</taxon>
        <taxon>Burkholderiales</taxon>
        <taxon>Sphaerotilaceae</taxon>
        <taxon>Inhella</taxon>
    </lineage>
</organism>
<feature type="domain" description="BON" evidence="3">
    <location>
        <begin position="49"/>
        <end position="118"/>
    </location>
</feature>
<feature type="chain" id="PRO_5037714345" evidence="2">
    <location>
        <begin position="26"/>
        <end position="208"/>
    </location>
</feature>
<name>A0A931J3S6_9BURK</name>
<evidence type="ECO:0000256" key="2">
    <source>
        <dbReference type="SAM" id="SignalP"/>
    </source>
</evidence>
<dbReference type="Proteomes" id="UP000613266">
    <property type="component" value="Unassembled WGS sequence"/>
</dbReference>
<evidence type="ECO:0000256" key="1">
    <source>
        <dbReference type="ARBA" id="ARBA00022729"/>
    </source>
</evidence>
<dbReference type="PANTHER" id="PTHR34606">
    <property type="entry name" value="BON DOMAIN-CONTAINING PROTEIN"/>
    <property type="match status" value="1"/>
</dbReference>
<dbReference type="Gene3D" id="3.30.1340.30">
    <property type="match status" value="1"/>
</dbReference>
<dbReference type="InterPro" id="IPR051686">
    <property type="entry name" value="Lipoprotein_DolP"/>
</dbReference>
<dbReference type="EMBL" id="JAEDAK010000017">
    <property type="protein sequence ID" value="MBH9579069.1"/>
    <property type="molecule type" value="Genomic_DNA"/>
</dbReference>
<dbReference type="InterPro" id="IPR014004">
    <property type="entry name" value="Transpt-assoc_nodulatn_dom_bac"/>
</dbReference>
<dbReference type="InterPro" id="IPR007055">
    <property type="entry name" value="BON_dom"/>
</dbReference>
<dbReference type="PROSITE" id="PS50914">
    <property type="entry name" value="BON"/>
    <property type="match status" value="2"/>
</dbReference>
<dbReference type="SMART" id="SM00749">
    <property type="entry name" value="BON"/>
    <property type="match status" value="2"/>
</dbReference>
<evidence type="ECO:0000259" key="3">
    <source>
        <dbReference type="PROSITE" id="PS50914"/>
    </source>
</evidence>
<evidence type="ECO:0000313" key="4">
    <source>
        <dbReference type="EMBL" id="MBH9579069.1"/>
    </source>
</evidence>
<comment type="caution">
    <text evidence="4">The sequence shown here is derived from an EMBL/GenBank/DDBJ whole genome shotgun (WGS) entry which is preliminary data.</text>
</comment>
<sequence length="208" mass="22485">MSLTQKFLPLTLALAALTVSLSACAPLVVGGAMMGGALVATDRRTAGTQLEDQGIELKAAMRLKEQLGDRVHINVNAYNRVLLLSGEVKDEADKQRAQTIAAQVDNVARVVNELQVGFISSLSSRSNDLVLAAKIKATLIDARDLMSNAFQVVVERGEVYLMGRVTEREAHRASELVRGIPGVQKVVRVFDLLSEEELARLVPPKPSN</sequence>
<dbReference type="PROSITE" id="PS51257">
    <property type="entry name" value="PROKAR_LIPOPROTEIN"/>
    <property type="match status" value="1"/>
</dbReference>
<dbReference type="AlphaFoldDB" id="A0A931J3S6"/>
<keyword evidence="1 2" id="KW-0732">Signal</keyword>
<reference evidence="4" key="1">
    <citation type="submission" date="2020-12" db="EMBL/GenBank/DDBJ databases">
        <title>The genome sequence of Inhella sp. 1Y17.</title>
        <authorList>
            <person name="Liu Y."/>
        </authorList>
    </citation>
    <scope>NUCLEOTIDE SEQUENCE</scope>
    <source>
        <strain evidence="4">1Y17</strain>
    </source>
</reference>
<proteinExistence type="predicted"/>
<feature type="signal peptide" evidence="2">
    <location>
        <begin position="1"/>
        <end position="25"/>
    </location>
</feature>
<dbReference type="RefSeq" id="WP_198112836.1">
    <property type="nucleotide sequence ID" value="NZ_JAEDAK010000017.1"/>
</dbReference>
<evidence type="ECO:0000313" key="5">
    <source>
        <dbReference type="Proteomes" id="UP000613266"/>
    </source>
</evidence>
<protein>
    <submittedName>
        <fullName evidence="4">BON domain-containing protein</fullName>
    </submittedName>
</protein>
<accession>A0A931J3S6</accession>
<dbReference type="Pfam" id="PF04972">
    <property type="entry name" value="BON"/>
    <property type="match status" value="2"/>
</dbReference>
<dbReference type="PANTHER" id="PTHR34606:SF4">
    <property type="entry name" value="OUTER MEMBRANE LIPOPROTEIN DOLP"/>
    <property type="match status" value="1"/>
</dbReference>
<gene>
    <name evidence="4" type="ORF">I7X39_19430</name>
</gene>